<dbReference type="InterPro" id="IPR043504">
    <property type="entry name" value="Peptidase_S1_PA_chymotrypsin"/>
</dbReference>
<accession>A0ABS8B4Z3</accession>
<keyword evidence="1" id="KW-0732">Signal</keyword>
<feature type="compositionally biased region" description="Pro residues" evidence="2">
    <location>
        <begin position="76"/>
        <end position="86"/>
    </location>
</feature>
<protein>
    <submittedName>
        <fullName evidence="3">Trypsin-like peptidase domain-containing protein</fullName>
    </submittedName>
</protein>
<feature type="region of interest" description="Disordered" evidence="2">
    <location>
        <begin position="36"/>
        <end position="96"/>
    </location>
</feature>
<evidence type="ECO:0000256" key="1">
    <source>
        <dbReference type="ARBA" id="ARBA00022729"/>
    </source>
</evidence>
<dbReference type="InterPro" id="IPR050966">
    <property type="entry name" value="Glutamyl_endopeptidase"/>
</dbReference>
<evidence type="ECO:0000313" key="3">
    <source>
        <dbReference type="EMBL" id="MCB5179685.1"/>
    </source>
</evidence>
<feature type="compositionally biased region" description="Low complexity" evidence="2">
    <location>
        <begin position="87"/>
        <end position="96"/>
    </location>
</feature>
<dbReference type="EMBL" id="JAJAUY010000026">
    <property type="protein sequence ID" value="MCB5179685.1"/>
    <property type="molecule type" value="Genomic_DNA"/>
</dbReference>
<sequence>MGLVVDRQQALTGVLCAVAAVAASAVVAVLVPPPEAQPGARPAAAHGSPSPKAAQDGSASRPQLNGSPSAAAPGASPAPAPTPSGPPSTTTGPAFTGVLFEGKAEGGHFCTATVVHSPGRNLLVTAGHCLAKGPSGLQGALFAPAYAAGAAPYGTWRIEEVYEDDRWADGADDDYDLAFARVAPNAAGIDVEAAVGAAELDTRGRSDEEVTVTGYPTGRETPRTCTTRAVRTSATEQRIDCADFPDGTSGSAWLARDGRIIGVLTGGDTDDVSTSTVLDGYAAELYRRAQQDAAARQ</sequence>
<gene>
    <name evidence="3" type="ORF">LG632_09850</name>
</gene>
<name>A0ABS8B4Z3_9ACTN</name>
<evidence type="ECO:0000313" key="4">
    <source>
        <dbReference type="Proteomes" id="UP001199054"/>
    </source>
</evidence>
<dbReference type="InterPro" id="IPR009003">
    <property type="entry name" value="Peptidase_S1_PA"/>
</dbReference>
<dbReference type="PANTHER" id="PTHR15462">
    <property type="entry name" value="SERINE PROTEASE"/>
    <property type="match status" value="1"/>
</dbReference>
<feature type="compositionally biased region" description="Low complexity" evidence="2">
    <location>
        <begin position="66"/>
        <end position="75"/>
    </location>
</feature>
<dbReference type="PROSITE" id="PS00134">
    <property type="entry name" value="TRYPSIN_HIS"/>
    <property type="match status" value="1"/>
</dbReference>
<proteinExistence type="predicted"/>
<dbReference type="RefSeq" id="WP_226726521.1">
    <property type="nucleotide sequence ID" value="NZ_JAJAUY010000026.1"/>
</dbReference>
<dbReference type="Proteomes" id="UP001199054">
    <property type="component" value="Unassembled WGS sequence"/>
</dbReference>
<dbReference type="SUPFAM" id="SSF50494">
    <property type="entry name" value="Trypsin-like serine proteases"/>
    <property type="match status" value="1"/>
</dbReference>
<dbReference type="Gene3D" id="2.40.10.10">
    <property type="entry name" value="Trypsin-like serine proteases"/>
    <property type="match status" value="2"/>
</dbReference>
<dbReference type="InterPro" id="IPR018114">
    <property type="entry name" value="TRYPSIN_HIS"/>
</dbReference>
<evidence type="ECO:0000256" key="2">
    <source>
        <dbReference type="SAM" id="MobiDB-lite"/>
    </source>
</evidence>
<reference evidence="3 4" key="1">
    <citation type="submission" date="2021-10" db="EMBL/GenBank/DDBJ databases">
        <title>Streptomyces sp. strain SMC 277, a novel streptomycete isolated from soil.</title>
        <authorList>
            <person name="Chanama M."/>
        </authorList>
    </citation>
    <scope>NUCLEOTIDE SEQUENCE [LARGE SCALE GENOMIC DNA]</scope>
    <source>
        <strain evidence="3 4">SMC 277</strain>
    </source>
</reference>
<organism evidence="3 4">
    <name type="scientific">Streptomyces antimicrobicus</name>
    <dbReference type="NCBI Taxonomy" id="2883108"/>
    <lineage>
        <taxon>Bacteria</taxon>
        <taxon>Bacillati</taxon>
        <taxon>Actinomycetota</taxon>
        <taxon>Actinomycetes</taxon>
        <taxon>Kitasatosporales</taxon>
        <taxon>Streptomycetaceae</taxon>
        <taxon>Streptomyces</taxon>
    </lineage>
</organism>
<dbReference type="Pfam" id="PF13365">
    <property type="entry name" value="Trypsin_2"/>
    <property type="match status" value="1"/>
</dbReference>
<keyword evidence="4" id="KW-1185">Reference proteome</keyword>
<comment type="caution">
    <text evidence="3">The sequence shown here is derived from an EMBL/GenBank/DDBJ whole genome shotgun (WGS) entry which is preliminary data.</text>
</comment>